<keyword evidence="4" id="KW-1003">Cell membrane</keyword>
<dbReference type="Pfam" id="PF01618">
    <property type="entry name" value="MotA_ExbB"/>
    <property type="match status" value="1"/>
</dbReference>
<feature type="domain" description="MotA/TolQ/ExbB proton channel" evidence="10">
    <location>
        <begin position="103"/>
        <end position="215"/>
    </location>
</feature>
<dbReference type="InterPro" id="IPR047055">
    <property type="entry name" value="MotA-like"/>
</dbReference>
<organism evidence="11">
    <name type="scientific">Thermohahella caldifontis</name>
    <dbReference type="NCBI Taxonomy" id="3142973"/>
    <lineage>
        <taxon>Bacteria</taxon>
        <taxon>Pseudomonadati</taxon>
        <taxon>Pseudomonadota</taxon>
        <taxon>Gammaproteobacteria</taxon>
        <taxon>Oceanospirillales</taxon>
        <taxon>Hahellaceae</taxon>
        <taxon>Thermohahella</taxon>
    </lineage>
</organism>
<dbReference type="GO" id="GO:0071978">
    <property type="term" value="P:bacterial-type flagellum-dependent swarming motility"/>
    <property type="evidence" value="ECO:0007669"/>
    <property type="project" value="InterPro"/>
</dbReference>
<keyword evidence="8 9" id="KW-0472">Membrane</keyword>
<dbReference type="GO" id="GO:0006935">
    <property type="term" value="P:chemotaxis"/>
    <property type="evidence" value="ECO:0007669"/>
    <property type="project" value="InterPro"/>
</dbReference>
<dbReference type="PANTHER" id="PTHR30433:SF2">
    <property type="entry name" value="MOTILITY PROTEIN A"/>
    <property type="match status" value="1"/>
</dbReference>
<evidence type="ECO:0000313" key="11">
    <source>
        <dbReference type="EMBL" id="XDT71509.1"/>
    </source>
</evidence>
<feature type="transmembrane region" description="Helical" evidence="9">
    <location>
        <begin position="179"/>
        <end position="199"/>
    </location>
</feature>
<evidence type="ECO:0000259" key="10">
    <source>
        <dbReference type="Pfam" id="PF01618"/>
    </source>
</evidence>
<keyword evidence="7 9" id="KW-1133">Transmembrane helix</keyword>
<comment type="subcellular location">
    <subcellularLocation>
        <location evidence="1">Cell membrane</location>
        <topology evidence="1">Multi-pass membrane protein</topology>
    </subcellularLocation>
</comment>
<reference evidence="11" key="1">
    <citation type="submission" date="2024-05" db="EMBL/GenBank/DDBJ databases">
        <title>Genome sequencing of novel strain.</title>
        <authorList>
            <person name="Ganbat D."/>
            <person name="Ganbat S."/>
            <person name="Lee S.-J."/>
        </authorList>
    </citation>
    <scope>NUCLEOTIDE SEQUENCE</scope>
    <source>
        <strain evidence="11">SMD15-11</strain>
    </source>
</reference>
<keyword evidence="5 9" id="KW-0812">Transmembrane</keyword>
<feature type="transmembrane region" description="Helical" evidence="9">
    <location>
        <begin position="28"/>
        <end position="50"/>
    </location>
</feature>
<accession>A0AB39UU06</accession>
<gene>
    <name evidence="11" type="ORF">AAIA72_11920</name>
</gene>
<keyword evidence="3" id="KW-0813">Transport</keyword>
<evidence type="ECO:0000256" key="7">
    <source>
        <dbReference type="ARBA" id="ARBA00022989"/>
    </source>
</evidence>
<evidence type="ECO:0000256" key="2">
    <source>
        <dbReference type="ARBA" id="ARBA00008038"/>
    </source>
</evidence>
<dbReference type="AlphaFoldDB" id="A0AB39UU06"/>
<dbReference type="InterPro" id="IPR000540">
    <property type="entry name" value="Flag_MotA_CS"/>
</dbReference>
<proteinExistence type="inferred from homology"/>
<dbReference type="GO" id="GO:0005886">
    <property type="term" value="C:plasma membrane"/>
    <property type="evidence" value="ECO:0007669"/>
    <property type="project" value="UniProtKB-SubCell"/>
</dbReference>
<evidence type="ECO:0000256" key="5">
    <source>
        <dbReference type="ARBA" id="ARBA00022692"/>
    </source>
</evidence>
<evidence type="ECO:0000256" key="1">
    <source>
        <dbReference type="ARBA" id="ARBA00004651"/>
    </source>
</evidence>
<evidence type="ECO:0000256" key="4">
    <source>
        <dbReference type="ARBA" id="ARBA00022475"/>
    </source>
</evidence>
<evidence type="ECO:0000256" key="8">
    <source>
        <dbReference type="ARBA" id="ARBA00023136"/>
    </source>
</evidence>
<keyword evidence="6" id="KW-0283">Flagellar rotation</keyword>
<evidence type="ECO:0000256" key="6">
    <source>
        <dbReference type="ARBA" id="ARBA00022779"/>
    </source>
</evidence>
<evidence type="ECO:0000256" key="3">
    <source>
        <dbReference type="ARBA" id="ARBA00022448"/>
    </source>
</evidence>
<dbReference type="KEGG" id="tcd:AAIA72_11920"/>
<name>A0AB39UU06_9GAMM</name>
<dbReference type="EMBL" id="CP154858">
    <property type="protein sequence ID" value="XDT71509.1"/>
    <property type="molecule type" value="Genomic_DNA"/>
</dbReference>
<dbReference type="PANTHER" id="PTHR30433">
    <property type="entry name" value="CHEMOTAXIS PROTEIN MOTA"/>
    <property type="match status" value="1"/>
</dbReference>
<dbReference type="PROSITE" id="PS01307">
    <property type="entry name" value="MOTA"/>
    <property type="match status" value="1"/>
</dbReference>
<protein>
    <submittedName>
        <fullName evidence="11">MotA/TolQ/ExbB proton channel family protein</fullName>
    </submittedName>
</protein>
<dbReference type="InterPro" id="IPR002898">
    <property type="entry name" value="MotA_ExbB_proton_chnl"/>
</dbReference>
<feature type="transmembrane region" description="Helical" evidence="9">
    <location>
        <begin position="151"/>
        <end position="167"/>
    </location>
</feature>
<dbReference type="RefSeq" id="WP_369600545.1">
    <property type="nucleotide sequence ID" value="NZ_CP154858.1"/>
</dbReference>
<sequence>MDVLTWLGLLSAVGVVTAAILSGSGLDTFVNLPGLGIVVFGTLAVTLVKFRAANLGSSIRLAFRTAFVDRQPDPRALVEELQALANVVRKDGMIGIDRMTFRQPLVERAALLAADGHPPEFVEEVLADELDQTLQRLQTAESVFRGMGDSAPALGMLGTLVGLVQMLNNMEDPSSIGPAMAVALLTTFYGAFIAQLIALPLADKLRLKAEDEVRSRMIVFRAMQSILRGQNPRVMLDVLKSWVPDLTLAKPAAAGSEAGRTEPSL</sequence>
<evidence type="ECO:0000256" key="9">
    <source>
        <dbReference type="SAM" id="Phobius"/>
    </source>
</evidence>
<comment type="similarity">
    <text evidence="2">Belongs to the MotA family.</text>
</comment>